<proteinExistence type="predicted"/>
<evidence type="ECO:0000256" key="1">
    <source>
        <dbReference type="SAM" id="MobiDB-lite"/>
    </source>
</evidence>
<evidence type="ECO:0000313" key="2">
    <source>
        <dbReference type="EMBL" id="CAA9278740.1"/>
    </source>
</evidence>
<protein>
    <submittedName>
        <fullName evidence="2">Uncharacterized protein</fullName>
    </submittedName>
</protein>
<sequence length="80" mass="8991">ARQPTRYRNYPHRRRKLAPGLCPGAPSRAPSERALDQGQNRLHPAPGLRLATGELLPGPQPARRRPRRVRRHRPTSAHGA</sequence>
<name>A0A6J4JGZ0_9CHLR</name>
<feature type="non-terminal residue" evidence="2">
    <location>
        <position position="1"/>
    </location>
</feature>
<dbReference type="EMBL" id="CADCTR010001043">
    <property type="protein sequence ID" value="CAA9278740.1"/>
    <property type="molecule type" value="Genomic_DNA"/>
</dbReference>
<dbReference type="AlphaFoldDB" id="A0A6J4JGZ0"/>
<reference evidence="2" key="1">
    <citation type="submission" date="2020-02" db="EMBL/GenBank/DDBJ databases">
        <authorList>
            <person name="Meier V. D."/>
        </authorList>
    </citation>
    <scope>NUCLEOTIDE SEQUENCE</scope>
    <source>
        <strain evidence="2">AVDCRST_MAG93</strain>
    </source>
</reference>
<feature type="non-terminal residue" evidence="2">
    <location>
        <position position="80"/>
    </location>
</feature>
<organism evidence="2">
    <name type="scientific">uncultured Chloroflexia bacterium</name>
    <dbReference type="NCBI Taxonomy" id="1672391"/>
    <lineage>
        <taxon>Bacteria</taxon>
        <taxon>Bacillati</taxon>
        <taxon>Chloroflexota</taxon>
        <taxon>Chloroflexia</taxon>
        <taxon>environmental samples</taxon>
    </lineage>
</organism>
<accession>A0A6J4JGZ0</accession>
<feature type="region of interest" description="Disordered" evidence="1">
    <location>
        <begin position="1"/>
        <end position="80"/>
    </location>
</feature>
<gene>
    <name evidence="2" type="ORF">AVDCRST_MAG93-3043</name>
</gene>
<feature type="compositionally biased region" description="Basic residues" evidence="1">
    <location>
        <begin position="62"/>
        <end position="80"/>
    </location>
</feature>